<dbReference type="InterPro" id="IPR006140">
    <property type="entry name" value="D-isomer_DH_NAD-bd"/>
</dbReference>
<proteinExistence type="inferred from homology"/>
<protein>
    <submittedName>
        <fullName evidence="6">D-glycerate dehydrogenase</fullName>
    </submittedName>
</protein>
<dbReference type="PROSITE" id="PS00065">
    <property type="entry name" value="D_2_HYDROXYACID_DH_1"/>
    <property type="match status" value="1"/>
</dbReference>
<feature type="domain" description="D-isomer specific 2-hydroxyacid dehydrogenase NAD-binding" evidence="5">
    <location>
        <begin position="109"/>
        <end position="288"/>
    </location>
</feature>
<dbReference type="GO" id="GO:0005829">
    <property type="term" value="C:cytosol"/>
    <property type="evidence" value="ECO:0007669"/>
    <property type="project" value="TreeGrafter"/>
</dbReference>
<dbReference type="Pfam" id="PF00389">
    <property type="entry name" value="2-Hacid_dh"/>
    <property type="match status" value="1"/>
</dbReference>
<evidence type="ECO:0000313" key="7">
    <source>
        <dbReference type="Proteomes" id="UP001139179"/>
    </source>
</evidence>
<dbReference type="Pfam" id="PF02826">
    <property type="entry name" value="2-Hacid_dh_C"/>
    <property type="match status" value="1"/>
</dbReference>
<dbReference type="RefSeq" id="WP_251223581.1">
    <property type="nucleotide sequence ID" value="NZ_JAMBOL010000010.1"/>
</dbReference>
<dbReference type="FunFam" id="3.40.50.720:FF:000462">
    <property type="entry name" value="Glyoxylate reductase (NADP+)"/>
    <property type="match status" value="1"/>
</dbReference>
<dbReference type="SUPFAM" id="SSF52283">
    <property type="entry name" value="Formate/glycerate dehydrogenase catalytic domain-like"/>
    <property type="match status" value="1"/>
</dbReference>
<organism evidence="6 7">
    <name type="scientific">Halalkalibacter oceani</name>
    <dbReference type="NCBI Taxonomy" id="1653776"/>
    <lineage>
        <taxon>Bacteria</taxon>
        <taxon>Bacillati</taxon>
        <taxon>Bacillota</taxon>
        <taxon>Bacilli</taxon>
        <taxon>Bacillales</taxon>
        <taxon>Bacillaceae</taxon>
        <taxon>Halalkalibacter</taxon>
    </lineage>
</organism>
<evidence type="ECO:0000259" key="4">
    <source>
        <dbReference type="Pfam" id="PF00389"/>
    </source>
</evidence>
<name>A0A9X2DQI2_9BACI</name>
<gene>
    <name evidence="6" type="ORF">M3202_12045</name>
</gene>
<evidence type="ECO:0000256" key="1">
    <source>
        <dbReference type="ARBA" id="ARBA00005854"/>
    </source>
</evidence>
<evidence type="ECO:0000313" key="6">
    <source>
        <dbReference type="EMBL" id="MCM3714811.1"/>
    </source>
</evidence>
<dbReference type="InterPro" id="IPR029752">
    <property type="entry name" value="D-isomer_DH_CS1"/>
</dbReference>
<dbReference type="GO" id="GO:0016618">
    <property type="term" value="F:hydroxypyruvate reductase [NAD(P)H] activity"/>
    <property type="evidence" value="ECO:0007669"/>
    <property type="project" value="TreeGrafter"/>
</dbReference>
<keyword evidence="2 3" id="KW-0560">Oxidoreductase</keyword>
<dbReference type="EMBL" id="JAMBOL010000010">
    <property type="protein sequence ID" value="MCM3714811.1"/>
    <property type="molecule type" value="Genomic_DNA"/>
</dbReference>
<evidence type="ECO:0000256" key="2">
    <source>
        <dbReference type="ARBA" id="ARBA00023002"/>
    </source>
</evidence>
<comment type="caution">
    <text evidence="6">The sequence shown here is derived from an EMBL/GenBank/DDBJ whole genome shotgun (WGS) entry which is preliminary data.</text>
</comment>
<dbReference type="Gene3D" id="3.40.50.720">
    <property type="entry name" value="NAD(P)-binding Rossmann-like Domain"/>
    <property type="match status" value="2"/>
</dbReference>
<dbReference type="AlphaFoldDB" id="A0A9X2DQI2"/>
<dbReference type="GO" id="GO:0030267">
    <property type="term" value="F:glyoxylate reductase (NADPH) activity"/>
    <property type="evidence" value="ECO:0007669"/>
    <property type="project" value="TreeGrafter"/>
</dbReference>
<sequence length="325" mass="36148">MKPRVFVDKPIAADIENFIREHCEVEKWEDAHKQGRQELLAKLEKADGLLTTAGREIDPELLDHAANLKVISNMSVGYNNFNIAEMKARNIIGTHTPFVLDDTVADLVFALILSTARRVPELDTFVREGKWGKVPERAIFGVDVHHTTLGIIGMGRIGAAIAKRAKRGFDMDVKYYSRTPKPDVEQSLGIDYLDLDTLLQESDYVVLMTPLTKETEHLIGEEQFKLMKSSAIFINASRGGTVDERALIKALQTGEIRAAGLDVFAEEPINEDNPLLQLKNAVLLPHIGSATAKTRYDMAMLAAQDLVRALTGEQPKHIVKELQTP</sequence>
<dbReference type="SUPFAM" id="SSF51735">
    <property type="entry name" value="NAD(P)-binding Rossmann-fold domains"/>
    <property type="match status" value="1"/>
</dbReference>
<dbReference type="GO" id="GO:0051287">
    <property type="term" value="F:NAD binding"/>
    <property type="evidence" value="ECO:0007669"/>
    <property type="project" value="InterPro"/>
</dbReference>
<feature type="domain" description="D-isomer specific 2-hydroxyacid dehydrogenase catalytic" evidence="4">
    <location>
        <begin position="6"/>
        <end position="320"/>
    </location>
</feature>
<dbReference type="InterPro" id="IPR036291">
    <property type="entry name" value="NAD(P)-bd_dom_sf"/>
</dbReference>
<evidence type="ECO:0000259" key="5">
    <source>
        <dbReference type="Pfam" id="PF02826"/>
    </source>
</evidence>
<reference evidence="6" key="1">
    <citation type="submission" date="2022-05" db="EMBL/GenBank/DDBJ databases">
        <title>Comparative Genomics of Spacecraft Associated Microbes.</title>
        <authorList>
            <person name="Tran M.T."/>
            <person name="Wright A."/>
            <person name="Seuylemezian A."/>
            <person name="Eisen J."/>
            <person name="Coil D."/>
        </authorList>
    </citation>
    <scope>NUCLEOTIDE SEQUENCE</scope>
    <source>
        <strain evidence="6">214.1.1</strain>
    </source>
</reference>
<dbReference type="PANTHER" id="PTHR10996">
    <property type="entry name" value="2-HYDROXYACID DEHYDROGENASE-RELATED"/>
    <property type="match status" value="1"/>
</dbReference>
<dbReference type="PANTHER" id="PTHR10996:SF283">
    <property type="entry name" value="GLYOXYLATE_HYDROXYPYRUVATE REDUCTASE B"/>
    <property type="match status" value="1"/>
</dbReference>
<comment type="similarity">
    <text evidence="1 3">Belongs to the D-isomer specific 2-hydroxyacid dehydrogenase family.</text>
</comment>
<accession>A0A9X2DQI2</accession>
<dbReference type="InterPro" id="IPR006139">
    <property type="entry name" value="D-isomer_2_OHA_DH_cat_dom"/>
</dbReference>
<dbReference type="CDD" id="cd05301">
    <property type="entry name" value="GDH"/>
    <property type="match status" value="1"/>
</dbReference>
<dbReference type="InterPro" id="IPR050223">
    <property type="entry name" value="D-isomer_2-hydroxyacid_DH"/>
</dbReference>
<keyword evidence="7" id="KW-1185">Reference proteome</keyword>
<evidence type="ECO:0000256" key="3">
    <source>
        <dbReference type="RuleBase" id="RU003719"/>
    </source>
</evidence>
<dbReference type="Proteomes" id="UP001139179">
    <property type="component" value="Unassembled WGS sequence"/>
</dbReference>